<protein>
    <submittedName>
        <fullName evidence="3">OLC1v1027527C1</fullName>
    </submittedName>
</protein>
<dbReference type="EMBL" id="OX459118">
    <property type="protein sequence ID" value="CAI9092327.1"/>
    <property type="molecule type" value="Genomic_DNA"/>
</dbReference>
<gene>
    <name evidence="3" type="ORF">OLC1_LOCUS4022</name>
</gene>
<sequence>MMAGKDSNSPQPLVAGDAEAAAANSRELRKKKRIKYLLYFIAFVIFQTAVIAIFVLTIMKVRTPKFRVRAATFDPSNSNTDAATSSFNFTMNTRLDVKNANFGKYKYEETTVNFFYRGTPVGEVSIPKSSVGWRSTKKVNVVVKLGSDKVQSSSELGSELKAGILRINSRAEMKGKVRLIFIFSKKKSTNMDCSMDIAITPPQLVNISCK</sequence>
<keyword evidence="4" id="KW-1185">Reference proteome</keyword>
<keyword evidence="1" id="KW-0472">Membrane</keyword>
<evidence type="ECO:0000259" key="2">
    <source>
        <dbReference type="Pfam" id="PF03168"/>
    </source>
</evidence>
<feature type="domain" description="Late embryogenesis abundant protein LEA-2 subgroup" evidence="2">
    <location>
        <begin position="95"/>
        <end position="194"/>
    </location>
</feature>
<accession>A0AAV1CCX8</accession>
<dbReference type="AlphaFoldDB" id="A0AAV1CCX8"/>
<dbReference type="Pfam" id="PF03168">
    <property type="entry name" value="LEA_2"/>
    <property type="match status" value="1"/>
</dbReference>
<evidence type="ECO:0000313" key="3">
    <source>
        <dbReference type="EMBL" id="CAI9092327.1"/>
    </source>
</evidence>
<dbReference type="InterPro" id="IPR055301">
    <property type="entry name" value="Lea14-like_2"/>
</dbReference>
<dbReference type="Proteomes" id="UP001161247">
    <property type="component" value="Chromosome 1"/>
</dbReference>
<dbReference type="PANTHER" id="PTHR31852">
    <property type="entry name" value="LATE EMBRYOGENESIS ABUNDANT (LEA) HYDROXYPROLINE-RICH GLYCOPROTEIN FAMILY"/>
    <property type="match status" value="1"/>
</dbReference>
<organism evidence="3 4">
    <name type="scientific">Oldenlandia corymbosa var. corymbosa</name>
    <dbReference type="NCBI Taxonomy" id="529605"/>
    <lineage>
        <taxon>Eukaryota</taxon>
        <taxon>Viridiplantae</taxon>
        <taxon>Streptophyta</taxon>
        <taxon>Embryophyta</taxon>
        <taxon>Tracheophyta</taxon>
        <taxon>Spermatophyta</taxon>
        <taxon>Magnoliopsida</taxon>
        <taxon>eudicotyledons</taxon>
        <taxon>Gunneridae</taxon>
        <taxon>Pentapetalae</taxon>
        <taxon>asterids</taxon>
        <taxon>lamiids</taxon>
        <taxon>Gentianales</taxon>
        <taxon>Rubiaceae</taxon>
        <taxon>Rubioideae</taxon>
        <taxon>Spermacoceae</taxon>
        <taxon>Hedyotis-Oldenlandia complex</taxon>
        <taxon>Oldenlandia</taxon>
    </lineage>
</organism>
<evidence type="ECO:0000256" key="1">
    <source>
        <dbReference type="SAM" id="Phobius"/>
    </source>
</evidence>
<keyword evidence="1" id="KW-0812">Transmembrane</keyword>
<name>A0AAV1CCX8_OLDCO</name>
<dbReference type="InterPro" id="IPR004864">
    <property type="entry name" value="LEA_2"/>
</dbReference>
<dbReference type="Gene3D" id="2.60.40.1820">
    <property type="match status" value="1"/>
</dbReference>
<evidence type="ECO:0000313" key="4">
    <source>
        <dbReference type="Proteomes" id="UP001161247"/>
    </source>
</evidence>
<reference evidence="3" key="1">
    <citation type="submission" date="2023-03" db="EMBL/GenBank/DDBJ databases">
        <authorList>
            <person name="Julca I."/>
        </authorList>
    </citation>
    <scope>NUCLEOTIDE SEQUENCE</scope>
</reference>
<keyword evidence="1" id="KW-1133">Transmembrane helix</keyword>
<proteinExistence type="predicted"/>
<feature type="transmembrane region" description="Helical" evidence="1">
    <location>
        <begin position="36"/>
        <end position="59"/>
    </location>
</feature>